<dbReference type="AlphaFoldDB" id="A0A0U0SZ43"/>
<dbReference type="Proteomes" id="UP000039021">
    <property type="component" value="Unassembled WGS sequence"/>
</dbReference>
<dbReference type="EMBL" id="CSAE01000499">
    <property type="protein sequence ID" value="COW39279.1"/>
    <property type="molecule type" value="Genomic_DNA"/>
</dbReference>
<reference evidence="3" key="3">
    <citation type="submission" date="2015-03" db="EMBL/GenBank/DDBJ databases">
        <authorList>
            <person name="Murphy D."/>
        </authorList>
    </citation>
    <scope>NUCLEOTIDE SEQUENCE [LARGE SCALE GENOMIC DNA]</scope>
    <source>
        <strain evidence="3">K00500041</strain>
    </source>
</reference>
<proteinExistence type="predicted"/>
<reference evidence="4" key="2">
    <citation type="submission" date="2015-03" db="EMBL/GenBank/DDBJ databases">
        <authorList>
            <consortium name="Pathogen Informatics"/>
            <person name="Murphy D."/>
        </authorList>
    </citation>
    <scope>NUCLEOTIDE SEQUENCE</scope>
    <source>
        <strain evidence="4">N09902308</strain>
    </source>
</reference>
<protein>
    <submittedName>
        <fullName evidence="3">Uncharacterized protein</fullName>
    </submittedName>
</protein>
<evidence type="ECO:0000313" key="1">
    <source>
        <dbReference type="EMBL" id="CFR70914.1"/>
    </source>
</evidence>
<name>A0A0U0SZ43_MYCTX</name>
<evidence type="ECO:0000313" key="9">
    <source>
        <dbReference type="Proteomes" id="UP000046680"/>
    </source>
</evidence>
<dbReference type="EMBL" id="CSBK01000223">
    <property type="protein sequence ID" value="COX11798.1"/>
    <property type="molecule type" value="Genomic_DNA"/>
</dbReference>
<evidence type="ECO:0000313" key="5">
    <source>
        <dbReference type="EMBL" id="COX24698.1"/>
    </source>
</evidence>
<evidence type="ECO:0000313" key="6">
    <source>
        <dbReference type="Proteomes" id="UP000038802"/>
    </source>
</evidence>
<dbReference type="EMBL" id="CSAD01000240">
    <property type="protein sequence ID" value="COV49999.1"/>
    <property type="molecule type" value="Genomic_DNA"/>
</dbReference>
<sequence length="59" mass="6338">MAVGGFSSLRPRGFWTAPPVWVSSETAIAVLRLRVTVSTIASSSPLSFCLSVRRSEDPT</sequence>
<evidence type="ECO:0000313" key="8">
    <source>
        <dbReference type="Proteomes" id="UP000045842"/>
    </source>
</evidence>
<dbReference type="EMBL" id="CGCX01000252">
    <property type="protein sequence ID" value="CFR70914.1"/>
    <property type="molecule type" value="Genomic_DNA"/>
</dbReference>
<dbReference type="Proteomes" id="UP000045842">
    <property type="component" value="Unassembled WGS sequence"/>
</dbReference>
<gene>
    <name evidence="1" type="ORF">ERS007657_00944</name>
    <name evidence="2" type="ORF">ERS007679_01964</name>
    <name evidence="3" type="ORF">ERS007703_03560</name>
    <name evidence="4" type="ORF">ERS007739_00709</name>
    <name evidence="5" type="ORF">ERS007741_04052</name>
</gene>
<evidence type="ECO:0000313" key="3">
    <source>
        <dbReference type="EMBL" id="COW39279.1"/>
    </source>
</evidence>
<dbReference type="Proteomes" id="UP000038802">
    <property type="component" value="Unassembled WGS sequence"/>
</dbReference>
<dbReference type="Proteomes" id="UP000046680">
    <property type="component" value="Unassembled WGS sequence"/>
</dbReference>
<reference evidence="6 7" key="1">
    <citation type="submission" date="2015-03" db="EMBL/GenBank/DDBJ databases">
        <authorList>
            <consortium name="Pathogen Informatics"/>
        </authorList>
    </citation>
    <scope>NUCLEOTIDE SEQUENCE [LARGE SCALE GENOMIC DNA]</scope>
    <source>
        <strain evidence="1 9">C09601061</strain>
        <strain evidence="2 8">G09801536</strain>
        <strain evidence="6">K00500041</strain>
        <strain evidence="7">N09902308</strain>
        <strain evidence="5 10">P00601463</strain>
    </source>
</reference>
<accession>A0A0U0SZ43</accession>
<evidence type="ECO:0000313" key="4">
    <source>
        <dbReference type="EMBL" id="COX11798.1"/>
    </source>
</evidence>
<dbReference type="Proteomes" id="UP000048600">
    <property type="component" value="Unassembled WGS sequence"/>
</dbReference>
<dbReference type="EMBL" id="CHKL01000737">
    <property type="protein sequence ID" value="COX24698.1"/>
    <property type="molecule type" value="Genomic_DNA"/>
</dbReference>
<evidence type="ECO:0000313" key="7">
    <source>
        <dbReference type="Proteomes" id="UP000039021"/>
    </source>
</evidence>
<evidence type="ECO:0000313" key="10">
    <source>
        <dbReference type="Proteomes" id="UP000048600"/>
    </source>
</evidence>
<organism evidence="3 6">
    <name type="scientific">Mycobacterium tuberculosis</name>
    <dbReference type="NCBI Taxonomy" id="1773"/>
    <lineage>
        <taxon>Bacteria</taxon>
        <taxon>Bacillati</taxon>
        <taxon>Actinomycetota</taxon>
        <taxon>Actinomycetes</taxon>
        <taxon>Mycobacteriales</taxon>
        <taxon>Mycobacteriaceae</taxon>
        <taxon>Mycobacterium</taxon>
        <taxon>Mycobacterium tuberculosis complex</taxon>
    </lineage>
</organism>
<evidence type="ECO:0000313" key="2">
    <source>
        <dbReference type="EMBL" id="COV49999.1"/>
    </source>
</evidence>